<gene>
    <name evidence="7" type="ORF">SAMN02745111_00040</name>
</gene>
<dbReference type="PANTHER" id="PTHR44858">
    <property type="entry name" value="TETRATRICOPEPTIDE REPEAT PROTEIN 6"/>
    <property type="match status" value="1"/>
</dbReference>
<reference evidence="7 8" key="1">
    <citation type="submission" date="2017-02" db="EMBL/GenBank/DDBJ databases">
        <authorList>
            <person name="Peterson S.W."/>
        </authorList>
    </citation>
    <scope>NUCLEOTIDE SEQUENCE [LARGE SCALE GENOMIC DNA]</scope>
    <source>
        <strain evidence="7 8">ATCC 35992</strain>
    </source>
</reference>
<keyword evidence="2 3" id="KW-0802">TPR repeat</keyword>
<feature type="repeat" description="TPR" evidence="3">
    <location>
        <begin position="420"/>
        <end position="453"/>
    </location>
</feature>
<organism evidence="7 8">
    <name type="scientific">Eubacterium uniforme</name>
    <dbReference type="NCBI Taxonomy" id="39495"/>
    <lineage>
        <taxon>Bacteria</taxon>
        <taxon>Bacillati</taxon>
        <taxon>Bacillota</taxon>
        <taxon>Clostridia</taxon>
        <taxon>Eubacteriales</taxon>
        <taxon>Eubacteriaceae</taxon>
        <taxon>Eubacterium</taxon>
    </lineage>
</organism>
<dbReference type="InterPro" id="IPR050498">
    <property type="entry name" value="Ycf3"/>
</dbReference>
<dbReference type="Gene3D" id="1.25.40.10">
    <property type="entry name" value="Tetratricopeptide repeat domain"/>
    <property type="match status" value="3"/>
</dbReference>
<keyword evidence="8" id="KW-1185">Reference proteome</keyword>
<evidence type="ECO:0000256" key="4">
    <source>
        <dbReference type="SAM" id="Coils"/>
    </source>
</evidence>
<name>A0A1T4V3S1_9FIRM</name>
<evidence type="ECO:0000256" key="5">
    <source>
        <dbReference type="SAM" id="MobiDB-lite"/>
    </source>
</evidence>
<evidence type="ECO:0000256" key="1">
    <source>
        <dbReference type="ARBA" id="ARBA00022737"/>
    </source>
</evidence>
<keyword evidence="6" id="KW-0472">Membrane</keyword>
<dbReference type="Pfam" id="PF13414">
    <property type="entry name" value="TPR_11"/>
    <property type="match status" value="1"/>
</dbReference>
<evidence type="ECO:0000313" key="8">
    <source>
        <dbReference type="Proteomes" id="UP000190814"/>
    </source>
</evidence>
<dbReference type="SMART" id="SM00028">
    <property type="entry name" value="TPR"/>
    <property type="match status" value="6"/>
</dbReference>
<evidence type="ECO:0000256" key="3">
    <source>
        <dbReference type="PROSITE-ProRule" id="PRU00339"/>
    </source>
</evidence>
<dbReference type="SUPFAM" id="SSF48452">
    <property type="entry name" value="TPR-like"/>
    <property type="match status" value="1"/>
</dbReference>
<accession>A0A1T4V3S1</accession>
<dbReference type="Proteomes" id="UP000190814">
    <property type="component" value="Unassembled WGS sequence"/>
</dbReference>
<proteinExistence type="predicted"/>
<dbReference type="InterPro" id="IPR011990">
    <property type="entry name" value="TPR-like_helical_dom_sf"/>
</dbReference>
<feature type="region of interest" description="Disordered" evidence="5">
    <location>
        <begin position="472"/>
        <end position="521"/>
    </location>
</feature>
<evidence type="ECO:0000256" key="6">
    <source>
        <dbReference type="SAM" id="Phobius"/>
    </source>
</evidence>
<feature type="compositionally biased region" description="Acidic residues" evidence="5">
    <location>
        <begin position="505"/>
        <end position="521"/>
    </location>
</feature>
<keyword evidence="1" id="KW-0677">Repeat</keyword>
<evidence type="ECO:0000256" key="2">
    <source>
        <dbReference type="ARBA" id="ARBA00022803"/>
    </source>
</evidence>
<dbReference type="PROSITE" id="PS50005">
    <property type="entry name" value="TPR"/>
    <property type="match status" value="3"/>
</dbReference>
<feature type="repeat" description="TPR" evidence="3">
    <location>
        <begin position="33"/>
        <end position="66"/>
    </location>
</feature>
<keyword evidence="6" id="KW-0812">Transmembrane</keyword>
<keyword evidence="4" id="KW-0175">Coiled coil</keyword>
<feature type="repeat" description="TPR" evidence="3">
    <location>
        <begin position="386"/>
        <end position="419"/>
    </location>
</feature>
<feature type="transmembrane region" description="Helical" evidence="6">
    <location>
        <begin position="248"/>
        <end position="273"/>
    </location>
</feature>
<dbReference type="OrthoDB" id="9791784at2"/>
<keyword evidence="6" id="KW-1133">Transmembrane helix</keyword>
<dbReference type="RefSeq" id="WP_078764940.1">
    <property type="nucleotide sequence ID" value="NZ_FUXZ01000002.1"/>
</dbReference>
<feature type="compositionally biased region" description="Acidic residues" evidence="5">
    <location>
        <begin position="476"/>
        <end position="499"/>
    </location>
</feature>
<dbReference type="EMBL" id="FUXZ01000002">
    <property type="protein sequence ID" value="SKA59640.1"/>
    <property type="molecule type" value="Genomic_DNA"/>
</dbReference>
<dbReference type="Pfam" id="PF13432">
    <property type="entry name" value="TPR_16"/>
    <property type="match status" value="1"/>
</dbReference>
<evidence type="ECO:0000313" key="7">
    <source>
        <dbReference type="EMBL" id="SKA59640.1"/>
    </source>
</evidence>
<feature type="coiled-coil region" evidence="4">
    <location>
        <begin position="289"/>
        <end position="323"/>
    </location>
</feature>
<dbReference type="PANTHER" id="PTHR44858:SF1">
    <property type="entry name" value="UDP-N-ACETYLGLUCOSAMINE--PEPTIDE N-ACETYLGLUCOSAMINYLTRANSFERASE SPINDLY-RELATED"/>
    <property type="match status" value="1"/>
</dbReference>
<dbReference type="AlphaFoldDB" id="A0A1T4V3S1"/>
<dbReference type="STRING" id="39495.SAMN02745111_00040"/>
<protein>
    <submittedName>
        <fullName evidence="7">TolA-binding protein</fullName>
    </submittedName>
</protein>
<dbReference type="InterPro" id="IPR019734">
    <property type="entry name" value="TPR_rpt"/>
</dbReference>
<sequence length="521" mass="58642">MRCFNCGEVLSNSDYCMNCGANVTVYKKIVIMSNTYYNQGLVRANNRDLSGAVDILSRAVRLNKNNVDARNLLGLVYFEMGEAVQAFSEWVLSANIMPENNAATRYLKTIKANQTKLDNLNQSIKKYNTALKYAKDGETEMAILQLNKVLNMNPNLIKAYELLTLMYMKRGLYVKARKCIMLALKIDTCNPLCIKYKKEIESFLDTQRRIDPAGYSRKKRLQENSKDPGASYISGDDVIVPQNNYKDLASGAIGVLQVLTGIVIGALAVYFIVTPLKVKKQTQDVNEVKTEYDQKMAIKKSTIQELEARVEDISKQLKEAEDKETTDKKIEKNNKYLLKAMQAYLADDKPKSMEILNKIDTTVSMNSDVFDSIYKSLHDKMAKEMADEFYENGMKARENGDNDEAIKCFEECIKTEPNYGNAYYQLGNIYHKRGNEEKAEEMFEYIVKNLKGKIDKNKYNFAKGQVSDEFLNSLDDLGDDSDSNDGNSDDGNSDDENNDSGDSGDNSDGENSDDSGDGGEG</sequence>